<evidence type="ECO:0000313" key="3">
    <source>
        <dbReference type="Proteomes" id="UP001589693"/>
    </source>
</evidence>
<accession>A0ABV6A5R7</accession>
<evidence type="ECO:0000313" key="2">
    <source>
        <dbReference type="EMBL" id="MFB9908512.1"/>
    </source>
</evidence>
<protein>
    <recommendedName>
        <fullName evidence="4">PspA domain-containing protein</fullName>
    </recommendedName>
</protein>
<reference evidence="2 3" key="1">
    <citation type="submission" date="2024-09" db="EMBL/GenBank/DDBJ databases">
        <authorList>
            <person name="Sun Q."/>
            <person name="Mori K."/>
        </authorList>
    </citation>
    <scope>NUCLEOTIDE SEQUENCE [LARGE SCALE GENOMIC DNA]</scope>
    <source>
        <strain evidence="2 3">TBRC 7907</strain>
    </source>
</reference>
<organism evidence="2 3">
    <name type="scientific">Allokutzneria oryzae</name>
    <dbReference type="NCBI Taxonomy" id="1378989"/>
    <lineage>
        <taxon>Bacteria</taxon>
        <taxon>Bacillati</taxon>
        <taxon>Actinomycetota</taxon>
        <taxon>Actinomycetes</taxon>
        <taxon>Pseudonocardiales</taxon>
        <taxon>Pseudonocardiaceae</taxon>
        <taxon>Allokutzneria</taxon>
    </lineage>
</organism>
<sequence length="93" mass="10259">MTEPKPHDPAPIEGEVVASTVEPPAPVTPQFDYDDGGVPTLDYVRDRIESRFTTSIGATELATDATSVDQQMADRDQAGRDRLEQIRRSMRGE</sequence>
<evidence type="ECO:0008006" key="4">
    <source>
        <dbReference type="Google" id="ProtNLM"/>
    </source>
</evidence>
<gene>
    <name evidence="2" type="ORF">ACFFQA_31635</name>
</gene>
<comment type="caution">
    <text evidence="2">The sequence shown here is derived from an EMBL/GenBank/DDBJ whole genome shotgun (WGS) entry which is preliminary data.</text>
</comment>
<dbReference type="RefSeq" id="WP_377860287.1">
    <property type="nucleotide sequence ID" value="NZ_JBHLZU010000027.1"/>
</dbReference>
<feature type="region of interest" description="Disordered" evidence="1">
    <location>
        <begin position="1"/>
        <end position="34"/>
    </location>
</feature>
<dbReference type="EMBL" id="JBHLZU010000027">
    <property type="protein sequence ID" value="MFB9908512.1"/>
    <property type="molecule type" value="Genomic_DNA"/>
</dbReference>
<feature type="compositionally biased region" description="Basic and acidic residues" evidence="1">
    <location>
        <begin position="1"/>
        <end position="10"/>
    </location>
</feature>
<proteinExistence type="predicted"/>
<name>A0ABV6A5R7_9PSEU</name>
<dbReference type="Proteomes" id="UP001589693">
    <property type="component" value="Unassembled WGS sequence"/>
</dbReference>
<keyword evidence="3" id="KW-1185">Reference proteome</keyword>
<evidence type="ECO:0000256" key="1">
    <source>
        <dbReference type="SAM" id="MobiDB-lite"/>
    </source>
</evidence>